<dbReference type="Proteomes" id="UP000198923">
    <property type="component" value="Unassembled WGS sequence"/>
</dbReference>
<accession>A0A1G7YWC2</accession>
<dbReference type="EMBL" id="FNCN01000010">
    <property type="protein sequence ID" value="SDH00539.1"/>
    <property type="molecule type" value="Genomic_DNA"/>
</dbReference>
<dbReference type="RefSeq" id="WP_093170635.1">
    <property type="nucleotide sequence ID" value="NZ_FNCN01000010.1"/>
</dbReference>
<dbReference type="AlphaFoldDB" id="A0A1G7YWC2"/>
<gene>
    <name evidence="3" type="ORF">SAMN05421505_11082</name>
</gene>
<feature type="transmembrane region" description="Helical" evidence="2">
    <location>
        <begin position="131"/>
        <end position="149"/>
    </location>
</feature>
<proteinExistence type="predicted"/>
<dbReference type="OrthoDB" id="5240834at2"/>
<reference evidence="3 4" key="1">
    <citation type="submission" date="2016-10" db="EMBL/GenBank/DDBJ databases">
        <authorList>
            <person name="de Groot N.N."/>
        </authorList>
    </citation>
    <scope>NUCLEOTIDE SEQUENCE [LARGE SCALE GENOMIC DNA]</scope>
    <source>
        <strain evidence="3 4">CPCC 201354</strain>
    </source>
</reference>
<feature type="transmembrane region" description="Helical" evidence="2">
    <location>
        <begin position="350"/>
        <end position="371"/>
    </location>
</feature>
<feature type="transmembrane region" description="Helical" evidence="2">
    <location>
        <begin position="42"/>
        <end position="61"/>
    </location>
</feature>
<feature type="transmembrane region" description="Helical" evidence="2">
    <location>
        <begin position="206"/>
        <end position="233"/>
    </location>
</feature>
<feature type="transmembrane region" description="Helical" evidence="2">
    <location>
        <begin position="307"/>
        <end position="330"/>
    </location>
</feature>
<feature type="transmembrane region" description="Helical" evidence="2">
    <location>
        <begin position="239"/>
        <end position="259"/>
    </location>
</feature>
<sequence length="516" mass="56315">MSSRAHFPTHGVTTSPEQEREHLQTRWLTATLGRILHFRHPISVSLMVAAGVAAYSTLGLVKFHTFRMGIYDLVIFDQGVRGYASFSGPLSHVKGYWETPGTPFSLLGDHFSPILALIAPLYWIYDGPETLIVAQATLFSLAAVPLWVLTRRALTTPAAYLISTAYLVSWPIAEAASFHFHEYAFAPLLTALMFERISAGRLLQATFFVVPILAVKEDMGVFVAGLGAGLALMRGRRGFGIALFACGALYVYLATRLIIPSFGGQADRYWYYSQWGGDPWDAISNMISRPHEVVSTLFSPDTKAWTVLLLLGPLLFLSPASPYMVAPGAMLLMRMLATDPGASGWWSTSYHYNAAIIMALMCAAVDGLARIRRRIRGAKHNAVASYLPAGMAGAMIATVPFFALGNLFSPAWYQPSERTSAAVAALAVVPNGVLVESANNLGPHISARTHVVAWAEKPAKRPERAPWVVADLDEKQPHFSSVHAQVSDVVALQERGYQRVFSDRGYAVLCAPTACR</sequence>
<feature type="transmembrane region" description="Helical" evidence="2">
    <location>
        <begin position="383"/>
        <end position="408"/>
    </location>
</feature>
<dbReference type="STRING" id="504805.SAMN05421505_11082"/>
<protein>
    <submittedName>
        <fullName evidence="3">Uncharacterized membrane protein</fullName>
    </submittedName>
</protein>
<feature type="region of interest" description="Disordered" evidence="1">
    <location>
        <begin position="1"/>
        <end position="21"/>
    </location>
</feature>
<keyword evidence="2" id="KW-1133">Transmembrane helix</keyword>
<evidence type="ECO:0000256" key="2">
    <source>
        <dbReference type="SAM" id="Phobius"/>
    </source>
</evidence>
<name>A0A1G7YWC2_9ACTN</name>
<dbReference type="InterPro" id="IPR018650">
    <property type="entry name" value="STSV1_Orf64"/>
</dbReference>
<dbReference type="Pfam" id="PF09852">
    <property type="entry name" value="DUF2079"/>
    <property type="match status" value="1"/>
</dbReference>
<evidence type="ECO:0000313" key="3">
    <source>
        <dbReference type="EMBL" id="SDH00539.1"/>
    </source>
</evidence>
<evidence type="ECO:0000256" key="1">
    <source>
        <dbReference type="SAM" id="MobiDB-lite"/>
    </source>
</evidence>
<keyword evidence="2" id="KW-0472">Membrane</keyword>
<evidence type="ECO:0000313" key="4">
    <source>
        <dbReference type="Proteomes" id="UP000198923"/>
    </source>
</evidence>
<organism evidence="3 4">
    <name type="scientific">Sinosporangium album</name>
    <dbReference type="NCBI Taxonomy" id="504805"/>
    <lineage>
        <taxon>Bacteria</taxon>
        <taxon>Bacillati</taxon>
        <taxon>Actinomycetota</taxon>
        <taxon>Actinomycetes</taxon>
        <taxon>Streptosporangiales</taxon>
        <taxon>Streptosporangiaceae</taxon>
        <taxon>Sinosporangium</taxon>
    </lineage>
</organism>
<keyword evidence="2" id="KW-0812">Transmembrane</keyword>
<keyword evidence="4" id="KW-1185">Reference proteome</keyword>